<name>A0ABT6N6L3_9SPHN</name>
<keyword evidence="2" id="KW-1185">Reference proteome</keyword>
<evidence type="ECO:0000313" key="2">
    <source>
        <dbReference type="Proteomes" id="UP001160625"/>
    </source>
</evidence>
<dbReference type="Proteomes" id="UP001160625">
    <property type="component" value="Unassembled WGS sequence"/>
</dbReference>
<dbReference type="EMBL" id="JARYGZ010000004">
    <property type="protein sequence ID" value="MDH7640733.1"/>
    <property type="molecule type" value="Genomic_DNA"/>
</dbReference>
<protein>
    <submittedName>
        <fullName evidence="1">Uncharacterized protein</fullName>
    </submittedName>
</protein>
<evidence type="ECO:0000313" key="1">
    <source>
        <dbReference type="EMBL" id="MDH7640733.1"/>
    </source>
</evidence>
<sequence>MSMQPPNELIHPRFEAIPAYAKGYAPIVAWTDQKTGITFQFGRDADVHTVWHFRAKHEERLPRSFLALTLLVQEDFDPASGTVFYLLNEDRMLREVTARNGVIDERKIEFVDSVGGRAALLDLFLDAIRTSHALFIERWLFDKIKFVNFRFGELPSVFD</sequence>
<proteinExistence type="predicted"/>
<gene>
    <name evidence="1" type="ORF">QGN17_18515</name>
</gene>
<accession>A0ABT6N6L3</accession>
<dbReference type="RefSeq" id="WP_281046086.1">
    <property type="nucleotide sequence ID" value="NZ_JARYGZ010000004.1"/>
</dbReference>
<organism evidence="1 2">
    <name type="scientific">Sphingomonas oryzagri</name>
    <dbReference type="NCBI Taxonomy" id="3042314"/>
    <lineage>
        <taxon>Bacteria</taxon>
        <taxon>Pseudomonadati</taxon>
        <taxon>Pseudomonadota</taxon>
        <taxon>Alphaproteobacteria</taxon>
        <taxon>Sphingomonadales</taxon>
        <taxon>Sphingomonadaceae</taxon>
        <taxon>Sphingomonas</taxon>
    </lineage>
</organism>
<reference evidence="1" key="1">
    <citation type="submission" date="2023-04" db="EMBL/GenBank/DDBJ databases">
        <title>Sphingomonas sp. MAHUQ-71 isolated from rice field.</title>
        <authorList>
            <person name="Huq M.A."/>
        </authorList>
    </citation>
    <scope>NUCLEOTIDE SEQUENCE</scope>
    <source>
        <strain evidence="1">MAHUQ-71</strain>
    </source>
</reference>
<comment type="caution">
    <text evidence="1">The sequence shown here is derived from an EMBL/GenBank/DDBJ whole genome shotgun (WGS) entry which is preliminary data.</text>
</comment>